<feature type="signal peptide" evidence="1">
    <location>
        <begin position="1"/>
        <end position="19"/>
    </location>
</feature>
<name>A0ABT3AEP4_9RHOB</name>
<sequence length="409" mass="44505">MRLIFACLTILALGTPALAEPVIVLGDTTYKTFGKRVSVSSIVRLATITGDRASMSATRAYLPAGKILLVARNPLCAKPSLDQWCFAVTQDGLPVFARTDGTGFFNADAYEGFIAVALREGVVETTDGRQLIYSSSERYQVVDYSEDTVTLAVGPENQKPGFDAATTVEIPREDSDFVFVDTDELRSDTSYAPIRPLSRGDALARLAQDIIDLDIDAQSFSQARDFFERLLVEEKNCSDEITLEQTAGAELAVEVGGMLSAIDAKLQITASYSKSTSYPKGTQMRALRYVQDLHGEGARFFEIWERLNHEDESCKGVISARLTGSDDAERGGESGEITSESARQLGLGVSESRKFPSYSCDREYFTALDHLTSADGRLSQAAAELLVTYVMRYQSKGGIKTCLNEGGTG</sequence>
<comment type="caution">
    <text evidence="2">The sequence shown here is derived from an EMBL/GenBank/DDBJ whole genome shotgun (WGS) entry which is preliminary data.</text>
</comment>
<evidence type="ECO:0000256" key="1">
    <source>
        <dbReference type="SAM" id="SignalP"/>
    </source>
</evidence>
<dbReference type="Proteomes" id="UP001320899">
    <property type="component" value="Unassembled WGS sequence"/>
</dbReference>
<organism evidence="2 3">
    <name type="scientific">Ruegeria aquimaris</name>
    <dbReference type="NCBI Taxonomy" id="2984333"/>
    <lineage>
        <taxon>Bacteria</taxon>
        <taxon>Pseudomonadati</taxon>
        <taxon>Pseudomonadota</taxon>
        <taxon>Alphaproteobacteria</taxon>
        <taxon>Rhodobacterales</taxon>
        <taxon>Roseobacteraceae</taxon>
        <taxon>Ruegeria</taxon>
    </lineage>
</organism>
<reference evidence="2 3" key="1">
    <citation type="submission" date="2022-10" db="EMBL/GenBank/DDBJ databases">
        <title>Ruegeria sp. nov., isolated from ocean surface sediments.</title>
        <authorList>
            <person name="He W."/>
            <person name="Xue H.-P."/>
            <person name="Zhang D.-F."/>
        </authorList>
    </citation>
    <scope>NUCLEOTIDE SEQUENCE [LARGE SCALE GENOMIC DNA]</scope>
    <source>
        <strain evidence="2 3">XHP0148</strain>
    </source>
</reference>
<feature type="chain" id="PRO_5045957011" evidence="1">
    <location>
        <begin position="20"/>
        <end position="409"/>
    </location>
</feature>
<proteinExistence type="predicted"/>
<protein>
    <submittedName>
        <fullName evidence="2">Uncharacterized protein</fullName>
    </submittedName>
</protein>
<keyword evidence="3" id="KW-1185">Reference proteome</keyword>
<keyword evidence="1" id="KW-0732">Signal</keyword>
<gene>
    <name evidence="2" type="ORF">OE747_02170</name>
</gene>
<dbReference type="RefSeq" id="WP_263826964.1">
    <property type="nucleotide sequence ID" value="NZ_JAOWLB010000001.1"/>
</dbReference>
<accession>A0ABT3AEP4</accession>
<evidence type="ECO:0000313" key="3">
    <source>
        <dbReference type="Proteomes" id="UP001320899"/>
    </source>
</evidence>
<dbReference type="EMBL" id="JAOWLB010000001">
    <property type="protein sequence ID" value="MCV2887125.1"/>
    <property type="molecule type" value="Genomic_DNA"/>
</dbReference>
<evidence type="ECO:0000313" key="2">
    <source>
        <dbReference type="EMBL" id="MCV2887125.1"/>
    </source>
</evidence>